<dbReference type="Gene3D" id="3.20.20.210">
    <property type="match status" value="1"/>
</dbReference>
<dbReference type="EMBL" id="MFKF01000275">
    <property type="protein sequence ID" value="OGG47093.1"/>
    <property type="molecule type" value="Genomic_DNA"/>
</dbReference>
<protein>
    <recommendedName>
        <fullName evidence="2">Uroporphyrinogen decarboxylase (URO-D) domain-containing protein</fullName>
    </recommendedName>
</protein>
<dbReference type="Proteomes" id="UP000178606">
    <property type="component" value="Unassembled WGS sequence"/>
</dbReference>
<dbReference type="AlphaFoldDB" id="A0A1F6CD55"/>
<dbReference type="InterPro" id="IPR038071">
    <property type="entry name" value="UROD/MetE-like_sf"/>
</dbReference>
<dbReference type="InterPro" id="IPR052024">
    <property type="entry name" value="Methanogen_methyltrans"/>
</dbReference>
<dbReference type="PANTHER" id="PTHR47099">
    <property type="entry name" value="METHYLCOBAMIDE:COM METHYLTRANSFERASE MTBA"/>
    <property type="match status" value="1"/>
</dbReference>
<comment type="caution">
    <text evidence="3">The sequence shown here is derived from an EMBL/GenBank/DDBJ whole genome shotgun (WGS) entry which is preliminary data.</text>
</comment>
<sequence>MTKRERVSAVLRGGAPDRPPLFDLLRNDAVLAHYSGLDPFRDPEAAVYAAARNVLDSTRSLRLPDPEGEERGQDGRVIVRRRWTTWNERIHPPTLEEARSDLRQRVEDLERRMDDEDAARADAARLREDASQKLSRLGDDFAYVTPAFGVGVMIYHAYGLETFSYLLADDEDLVLRYLALNAERSARRIARLDLTDLAVAVFVGEDIAYKGTTLFSPAFLRRAFMPHLERLVALYHERGLPVMFHSDGSLMGVLDDLMACGIDLLNPIEVLAGMDVKEIRRRCPRLILAGGIDVSQLLPLGAPQEVAAATKSLIQTAGPGVLVGSSTELNDAVPLDNYRALVEAVMAYRY</sequence>
<name>A0A1F6CD55_HANXR</name>
<evidence type="ECO:0000313" key="3">
    <source>
        <dbReference type="EMBL" id="OGG47093.1"/>
    </source>
</evidence>
<evidence type="ECO:0000259" key="2">
    <source>
        <dbReference type="Pfam" id="PF01208"/>
    </source>
</evidence>
<organism evidence="3 4">
    <name type="scientific">Handelsmanbacteria sp. (strain RIFCSPLOWO2_12_FULL_64_10)</name>
    <dbReference type="NCBI Taxonomy" id="1817868"/>
    <lineage>
        <taxon>Bacteria</taxon>
        <taxon>Candidatus Handelsmaniibacteriota</taxon>
    </lineage>
</organism>
<feature type="domain" description="Uroporphyrinogen decarboxylase (URO-D)" evidence="2">
    <location>
        <begin position="210"/>
        <end position="347"/>
    </location>
</feature>
<dbReference type="Pfam" id="PF01208">
    <property type="entry name" value="URO-D"/>
    <property type="match status" value="1"/>
</dbReference>
<dbReference type="GO" id="GO:0004853">
    <property type="term" value="F:uroporphyrinogen decarboxylase activity"/>
    <property type="evidence" value="ECO:0007669"/>
    <property type="project" value="InterPro"/>
</dbReference>
<evidence type="ECO:0000256" key="1">
    <source>
        <dbReference type="SAM" id="Coils"/>
    </source>
</evidence>
<gene>
    <name evidence="3" type="ORF">A3F84_14045</name>
</gene>
<reference evidence="3 4" key="1">
    <citation type="journal article" date="2016" name="Nat. Commun.">
        <title>Thousands of microbial genomes shed light on interconnected biogeochemical processes in an aquifer system.</title>
        <authorList>
            <person name="Anantharaman K."/>
            <person name="Brown C.T."/>
            <person name="Hug L.A."/>
            <person name="Sharon I."/>
            <person name="Castelle C.J."/>
            <person name="Probst A.J."/>
            <person name="Thomas B.C."/>
            <person name="Singh A."/>
            <person name="Wilkins M.J."/>
            <person name="Karaoz U."/>
            <person name="Brodie E.L."/>
            <person name="Williams K.H."/>
            <person name="Hubbard S.S."/>
            <person name="Banfield J.F."/>
        </authorList>
    </citation>
    <scope>NUCLEOTIDE SEQUENCE [LARGE SCALE GENOMIC DNA]</scope>
    <source>
        <strain evidence="4">RIFCSPLOWO2_12_FULL_64_10</strain>
    </source>
</reference>
<dbReference type="PANTHER" id="PTHR47099:SF1">
    <property type="entry name" value="METHYLCOBAMIDE:COM METHYLTRANSFERASE MTBA"/>
    <property type="match status" value="1"/>
</dbReference>
<evidence type="ECO:0000313" key="4">
    <source>
        <dbReference type="Proteomes" id="UP000178606"/>
    </source>
</evidence>
<keyword evidence="1" id="KW-0175">Coiled coil</keyword>
<proteinExistence type="predicted"/>
<dbReference type="SUPFAM" id="SSF51726">
    <property type="entry name" value="UROD/MetE-like"/>
    <property type="match status" value="1"/>
</dbReference>
<dbReference type="GO" id="GO:0006779">
    <property type="term" value="P:porphyrin-containing compound biosynthetic process"/>
    <property type="evidence" value="ECO:0007669"/>
    <property type="project" value="InterPro"/>
</dbReference>
<accession>A0A1F6CD55</accession>
<dbReference type="InterPro" id="IPR000257">
    <property type="entry name" value="Uroporphyrinogen_deCOase"/>
</dbReference>
<feature type="coiled-coil region" evidence="1">
    <location>
        <begin position="99"/>
        <end position="126"/>
    </location>
</feature>